<keyword evidence="3" id="KW-0804">Transcription</keyword>
<evidence type="ECO:0000313" key="5">
    <source>
        <dbReference type="EMBL" id="ERN42617.1"/>
    </source>
</evidence>
<dbReference type="PRINTS" id="PR00034">
    <property type="entry name" value="HTHCRP"/>
</dbReference>
<dbReference type="GO" id="GO:0003677">
    <property type="term" value="F:DNA binding"/>
    <property type="evidence" value="ECO:0007669"/>
    <property type="project" value="UniProtKB-KW"/>
</dbReference>
<name>U5DP62_9CHRO</name>
<dbReference type="EMBL" id="ASSJ01000015">
    <property type="protein sequence ID" value="ERN42617.1"/>
    <property type="molecule type" value="Genomic_DNA"/>
</dbReference>
<evidence type="ECO:0000256" key="2">
    <source>
        <dbReference type="ARBA" id="ARBA00023125"/>
    </source>
</evidence>
<keyword evidence="2" id="KW-0238">DNA-binding</keyword>
<keyword evidence="6" id="KW-1185">Reference proteome</keyword>
<protein>
    <submittedName>
        <fullName evidence="5">Catabolite gene activator and regulatory subunit of cAMP-dependent protein kinase</fullName>
    </submittedName>
</protein>
<feature type="domain" description="HTH crp-type" evidence="4">
    <location>
        <begin position="118"/>
        <end position="192"/>
    </location>
</feature>
<dbReference type="InterPro" id="IPR018335">
    <property type="entry name" value="Tscrpt_reg_HTH_Crp-type_CS"/>
</dbReference>
<dbReference type="PROSITE" id="PS51063">
    <property type="entry name" value="HTH_CRP_2"/>
    <property type="match status" value="1"/>
</dbReference>
<dbReference type="InterPro" id="IPR018490">
    <property type="entry name" value="cNMP-bd_dom_sf"/>
</dbReference>
<dbReference type="PROSITE" id="PS00042">
    <property type="entry name" value="HTH_CRP_1"/>
    <property type="match status" value="1"/>
</dbReference>
<reference evidence="5 6" key="1">
    <citation type="submission" date="2013-05" db="EMBL/GenBank/DDBJ databases">
        <title>Draft genome sequence of Rubidibacter lacunae KORDI 51-2.</title>
        <authorList>
            <person name="Choi D.H."/>
            <person name="Noh J.H."/>
            <person name="Kwon K.-K."/>
            <person name="Lee J.-H."/>
            <person name="Ryu J.-Y."/>
        </authorList>
    </citation>
    <scope>NUCLEOTIDE SEQUENCE [LARGE SCALE GENOMIC DNA]</scope>
    <source>
        <strain evidence="5 6">KORDI 51-2</strain>
    </source>
</reference>
<dbReference type="GO" id="GO:0016301">
    <property type="term" value="F:kinase activity"/>
    <property type="evidence" value="ECO:0007669"/>
    <property type="project" value="UniProtKB-KW"/>
</dbReference>
<dbReference type="SMART" id="SM00419">
    <property type="entry name" value="HTH_CRP"/>
    <property type="match status" value="1"/>
</dbReference>
<dbReference type="CDD" id="cd00092">
    <property type="entry name" value="HTH_CRP"/>
    <property type="match status" value="1"/>
</dbReference>
<evidence type="ECO:0000259" key="4">
    <source>
        <dbReference type="PROSITE" id="PS51063"/>
    </source>
</evidence>
<dbReference type="RefSeq" id="WP_022604766.1">
    <property type="nucleotide sequence ID" value="NZ_ASSJ01000015.1"/>
</dbReference>
<dbReference type="InterPro" id="IPR036388">
    <property type="entry name" value="WH-like_DNA-bd_sf"/>
</dbReference>
<gene>
    <name evidence="5" type="ORF">KR51_00007110</name>
</gene>
<dbReference type="InterPro" id="IPR012318">
    <property type="entry name" value="HTH_CRP"/>
</dbReference>
<dbReference type="Proteomes" id="UP000016960">
    <property type="component" value="Unassembled WGS sequence"/>
</dbReference>
<dbReference type="Gene3D" id="1.10.10.10">
    <property type="entry name" value="Winged helix-like DNA-binding domain superfamily/Winged helix DNA-binding domain"/>
    <property type="match status" value="1"/>
</dbReference>
<sequence length="207" mass="23585">MISGTEFPSFSANLATLSRLPFSRSDLLPAQPEILWRVEWGVVRTITWNDDGTVVTLGYWGKGDVVGQPLTRLQPYQIECLTSVEVTAIPSHRWHQVLDAIVAHSWQSEELLSIVRYERVYKRLERLLTWLARKFGRSVATGELIDLRLTHQGIAELIGTTRVTVTRLLKELEAQGKIVRQQRHYIILCDSEVLKHLRADDEGLTAS</sequence>
<dbReference type="GO" id="GO:0003700">
    <property type="term" value="F:DNA-binding transcription factor activity"/>
    <property type="evidence" value="ECO:0007669"/>
    <property type="project" value="InterPro"/>
</dbReference>
<comment type="caution">
    <text evidence="5">The sequence shown here is derived from an EMBL/GenBank/DDBJ whole genome shotgun (WGS) entry which is preliminary data.</text>
</comment>
<dbReference type="eggNOG" id="COG0664">
    <property type="taxonomic scope" value="Bacteria"/>
</dbReference>
<dbReference type="SUPFAM" id="SSF46785">
    <property type="entry name" value="Winged helix' DNA-binding domain"/>
    <property type="match status" value="1"/>
</dbReference>
<evidence type="ECO:0000256" key="1">
    <source>
        <dbReference type="ARBA" id="ARBA00023015"/>
    </source>
</evidence>
<dbReference type="OrthoDB" id="581549at2"/>
<dbReference type="InParanoid" id="U5DP62"/>
<accession>U5DP62</accession>
<evidence type="ECO:0000313" key="6">
    <source>
        <dbReference type="Proteomes" id="UP000016960"/>
    </source>
</evidence>
<keyword evidence="1" id="KW-0805">Transcription regulation</keyword>
<organism evidence="5 6">
    <name type="scientific">Rubidibacter lacunae KORDI 51-2</name>
    <dbReference type="NCBI Taxonomy" id="582515"/>
    <lineage>
        <taxon>Bacteria</taxon>
        <taxon>Bacillati</taxon>
        <taxon>Cyanobacteriota</taxon>
        <taxon>Cyanophyceae</taxon>
        <taxon>Oscillatoriophycideae</taxon>
        <taxon>Chroococcales</taxon>
        <taxon>Aphanothecaceae</taxon>
        <taxon>Rubidibacter</taxon>
    </lineage>
</organism>
<evidence type="ECO:0000256" key="3">
    <source>
        <dbReference type="ARBA" id="ARBA00023163"/>
    </source>
</evidence>
<keyword evidence="5" id="KW-0808">Transferase</keyword>
<dbReference type="Pfam" id="PF13545">
    <property type="entry name" value="HTH_Crp_2"/>
    <property type="match status" value="1"/>
</dbReference>
<dbReference type="STRING" id="582515.KR51_00007110"/>
<dbReference type="InterPro" id="IPR036390">
    <property type="entry name" value="WH_DNA-bd_sf"/>
</dbReference>
<keyword evidence="5" id="KW-0418">Kinase</keyword>
<proteinExistence type="predicted"/>
<dbReference type="SUPFAM" id="SSF51206">
    <property type="entry name" value="cAMP-binding domain-like"/>
    <property type="match status" value="1"/>
</dbReference>
<dbReference type="AlphaFoldDB" id="U5DP62"/>